<dbReference type="EC" id="5.1.99.4" evidence="1"/>
<evidence type="ECO:0000313" key="1">
    <source>
        <dbReference type="EMBL" id="ODP26433.1"/>
    </source>
</evidence>
<dbReference type="Gene3D" id="3.40.50.10540">
    <property type="entry name" value="Crotonobetainyl-coa:carnitine coa-transferase, domain 1"/>
    <property type="match status" value="2"/>
</dbReference>
<dbReference type="InterPro" id="IPR003673">
    <property type="entry name" value="CoA-Trfase_fam_III"/>
</dbReference>
<dbReference type="SUPFAM" id="SSF89796">
    <property type="entry name" value="CoA-transferase family III (CaiB/BaiF)"/>
    <property type="match status" value="2"/>
</dbReference>
<evidence type="ECO:0000313" key="2">
    <source>
        <dbReference type="Proteomes" id="UP000094578"/>
    </source>
</evidence>
<dbReference type="PANTHER" id="PTHR48228:SF4">
    <property type="entry name" value="BLR3030 PROTEIN"/>
    <property type="match status" value="1"/>
</dbReference>
<dbReference type="GO" id="GO:0008111">
    <property type="term" value="F:alpha-methylacyl-CoA racemase activity"/>
    <property type="evidence" value="ECO:0007669"/>
    <property type="project" value="UniProtKB-EC"/>
</dbReference>
<reference evidence="1 2" key="1">
    <citation type="submission" date="2016-08" db="EMBL/GenBank/DDBJ databases">
        <title>Genome sequencing of Paenibacillus sp. TI45-13ar, isolated from Korean traditional nuruk.</title>
        <authorList>
            <person name="Kim S.-J."/>
        </authorList>
    </citation>
    <scope>NUCLEOTIDE SEQUENCE [LARGE SCALE GENOMIC DNA]</scope>
    <source>
        <strain evidence="1 2">TI45-13ar</strain>
    </source>
</reference>
<dbReference type="PATRIC" id="fig|1886670.3.peg.4304"/>
<dbReference type="RefSeq" id="WP_245703527.1">
    <property type="nucleotide sequence ID" value="NZ_MDER01000086.1"/>
</dbReference>
<comment type="caution">
    <text evidence="1">The sequence shown here is derived from an EMBL/GenBank/DDBJ whole genome shotgun (WGS) entry which is preliminary data.</text>
</comment>
<dbReference type="EMBL" id="MDER01000086">
    <property type="protein sequence ID" value="ODP26433.1"/>
    <property type="molecule type" value="Genomic_DNA"/>
</dbReference>
<keyword evidence="2" id="KW-1185">Reference proteome</keyword>
<keyword evidence="1" id="KW-0413">Isomerase</keyword>
<dbReference type="InterPro" id="IPR023606">
    <property type="entry name" value="CoA-Trfase_III_dom_1_sf"/>
</dbReference>
<protein>
    <submittedName>
        <fullName evidence="1">Alpha-methylacyl-CoA racemase</fullName>
        <ecNumber evidence="1">5.1.99.4</ecNumber>
    </submittedName>
</protein>
<dbReference type="Pfam" id="PF02515">
    <property type="entry name" value="CoA_transf_3"/>
    <property type="match status" value="1"/>
</dbReference>
<dbReference type="Gene3D" id="3.30.1540.10">
    <property type="entry name" value="formyl-coa transferase, domain 3"/>
    <property type="match status" value="1"/>
</dbReference>
<dbReference type="AlphaFoldDB" id="A0A1E3KYF5"/>
<dbReference type="InterPro" id="IPR044855">
    <property type="entry name" value="CoA-Trfase_III_dom3_sf"/>
</dbReference>
<proteinExistence type="predicted"/>
<sequence length="507" mass="55614">MNDTTNIEMNTIDHMKQRILDAQHNRLTHTDFDIHAELEKVLQDIGLSSADSGGEISFTGKDPIVPSVLRLASSAGIGMVAKSVAAANLWRLRGGKGQDISLDLRKILHRLSPFYDRKWEKLNGYSPASPSDPSQALKFGFYETKDHRWVMPLEPYPKLKINTLKLLDCADTPEAVSKAISKWNAKDLEDAAAKVGVVMPMARTLEEFIEEPTFADVAKLPLIQIEKIGESEPEPLSQGVSSPLEGIRALGMGHVIAGAGIGRALALQGADVLNIWRPSDWEVDTTYYTSSVGMRSSTLEIGEPQGHAKMQTLLQDADIFFANRRPSYLNRFELDPQQAAAIRPGIIHVSVSLHGEDGVWADRVGFDQTAGTVTGVMCLEGTPEKPQLPAILVVNDYIISWLAAAGAMAALARRAQEGGSYKVHISLSRVSLWLMSMGIFDKDYAYTTAGSSDEHLYLDPDLFTAETVCGDYQGVTDQVQMSETPGHYNTVLVPRGSNRPEWLPKNL</sequence>
<dbReference type="InterPro" id="IPR050509">
    <property type="entry name" value="CoA-transferase_III"/>
</dbReference>
<gene>
    <name evidence="1" type="ORF">PTI45_04273</name>
</gene>
<dbReference type="STRING" id="1886670.PTI45_04273"/>
<name>A0A1E3KYF5_9BACL</name>
<accession>A0A1E3KYF5</accession>
<dbReference type="PANTHER" id="PTHR48228">
    <property type="entry name" value="SUCCINYL-COA--D-CITRAMALATE COA-TRANSFERASE"/>
    <property type="match status" value="1"/>
</dbReference>
<organism evidence="1 2">
    <name type="scientific">Paenibacillus nuruki</name>
    <dbReference type="NCBI Taxonomy" id="1886670"/>
    <lineage>
        <taxon>Bacteria</taxon>
        <taxon>Bacillati</taxon>
        <taxon>Bacillota</taxon>
        <taxon>Bacilli</taxon>
        <taxon>Bacillales</taxon>
        <taxon>Paenibacillaceae</taxon>
        <taxon>Paenibacillus</taxon>
    </lineage>
</organism>
<dbReference type="Proteomes" id="UP000094578">
    <property type="component" value="Unassembled WGS sequence"/>
</dbReference>